<dbReference type="SUPFAM" id="SSF116734">
    <property type="entry name" value="DNA methylase specificity domain"/>
    <property type="match status" value="1"/>
</dbReference>
<evidence type="ECO:0000256" key="3">
    <source>
        <dbReference type="ARBA" id="ARBA00022603"/>
    </source>
</evidence>
<dbReference type="GO" id="GO:0003677">
    <property type="term" value="F:DNA binding"/>
    <property type="evidence" value="ECO:0007669"/>
    <property type="project" value="UniProtKB-KW"/>
</dbReference>
<evidence type="ECO:0000256" key="2">
    <source>
        <dbReference type="ARBA" id="ARBA00011900"/>
    </source>
</evidence>
<evidence type="ECO:0000256" key="6">
    <source>
        <dbReference type="ARBA" id="ARBA00022747"/>
    </source>
</evidence>
<dbReference type="PANTHER" id="PTHR42933">
    <property type="entry name" value="SLR6095 PROTEIN"/>
    <property type="match status" value="1"/>
</dbReference>
<keyword evidence="4 12" id="KW-0808">Transferase</keyword>
<comment type="similarity">
    <text evidence="1">Belongs to the N(4)/N(6)-methyltransferase family.</text>
</comment>
<organism evidence="12 13">
    <name type="scientific">Streptococcus mitis</name>
    <dbReference type="NCBI Taxonomy" id="28037"/>
    <lineage>
        <taxon>Bacteria</taxon>
        <taxon>Bacillati</taxon>
        <taxon>Bacillota</taxon>
        <taxon>Bacilli</taxon>
        <taxon>Lactobacillales</taxon>
        <taxon>Streptococcaceae</taxon>
        <taxon>Streptococcus</taxon>
        <taxon>Streptococcus mitis group</taxon>
    </lineage>
</organism>
<dbReference type="EMBL" id="RJPY01000004">
    <property type="protein sequence ID" value="RSJ98402.1"/>
    <property type="molecule type" value="Genomic_DNA"/>
</dbReference>
<evidence type="ECO:0000256" key="8">
    <source>
        <dbReference type="ARBA" id="ARBA00047942"/>
    </source>
</evidence>
<proteinExistence type="inferred from homology"/>
<protein>
    <recommendedName>
        <fullName evidence="2">site-specific DNA-methyltransferase (adenine-specific)</fullName>
        <ecNumber evidence="2">2.1.1.72</ecNumber>
    </recommendedName>
</protein>
<evidence type="ECO:0000256" key="5">
    <source>
        <dbReference type="ARBA" id="ARBA00022691"/>
    </source>
</evidence>
<dbReference type="InterPro" id="IPR051537">
    <property type="entry name" value="DNA_Adenine_Mtase"/>
</dbReference>
<accession>A0A428HRB6</accession>
<feature type="domain" description="DNA methylase adenine-specific" evidence="10">
    <location>
        <begin position="175"/>
        <end position="486"/>
    </location>
</feature>
<evidence type="ECO:0000256" key="9">
    <source>
        <dbReference type="SAM" id="Coils"/>
    </source>
</evidence>
<evidence type="ECO:0000259" key="10">
    <source>
        <dbReference type="Pfam" id="PF02384"/>
    </source>
</evidence>
<dbReference type="EC" id="2.1.1.72" evidence="2"/>
<dbReference type="GO" id="GO:0009307">
    <property type="term" value="P:DNA restriction-modification system"/>
    <property type="evidence" value="ECO:0007669"/>
    <property type="project" value="UniProtKB-KW"/>
</dbReference>
<dbReference type="GO" id="GO:0032259">
    <property type="term" value="P:methylation"/>
    <property type="evidence" value="ECO:0007669"/>
    <property type="project" value="UniProtKB-KW"/>
</dbReference>
<evidence type="ECO:0000259" key="11">
    <source>
        <dbReference type="Pfam" id="PF12161"/>
    </source>
</evidence>
<dbReference type="Gene3D" id="1.20.1260.30">
    <property type="match status" value="1"/>
</dbReference>
<keyword evidence="9" id="KW-0175">Coiled coil</keyword>
<dbReference type="InterPro" id="IPR002052">
    <property type="entry name" value="DNA_methylase_N6_adenine_CS"/>
</dbReference>
<dbReference type="InterPro" id="IPR003356">
    <property type="entry name" value="DNA_methylase_A-5"/>
</dbReference>
<dbReference type="Proteomes" id="UP000277773">
    <property type="component" value="Unassembled WGS sequence"/>
</dbReference>
<dbReference type="Gene3D" id="3.40.50.150">
    <property type="entry name" value="Vaccinia Virus protein VP39"/>
    <property type="match status" value="1"/>
</dbReference>
<evidence type="ECO:0000313" key="13">
    <source>
        <dbReference type="Proteomes" id="UP000277773"/>
    </source>
</evidence>
<evidence type="ECO:0000256" key="7">
    <source>
        <dbReference type="ARBA" id="ARBA00023125"/>
    </source>
</evidence>
<dbReference type="GO" id="GO:0008170">
    <property type="term" value="F:N-methyltransferase activity"/>
    <property type="evidence" value="ECO:0007669"/>
    <property type="project" value="InterPro"/>
</dbReference>
<dbReference type="InterPro" id="IPR038333">
    <property type="entry name" value="T1MK-like_N_sf"/>
</dbReference>
<keyword evidence="3 12" id="KW-0489">Methyltransferase</keyword>
<dbReference type="Pfam" id="PF12161">
    <property type="entry name" value="HsdM_N"/>
    <property type="match status" value="1"/>
</dbReference>
<dbReference type="NCBIfam" id="TIGR00497">
    <property type="entry name" value="hsdM"/>
    <property type="match status" value="1"/>
</dbReference>
<dbReference type="Gene3D" id="3.90.220.20">
    <property type="entry name" value="DNA methylase specificity domains"/>
    <property type="match status" value="1"/>
</dbReference>
<comment type="catalytic activity">
    <reaction evidence="8">
        <text>a 2'-deoxyadenosine in DNA + S-adenosyl-L-methionine = an N(6)-methyl-2'-deoxyadenosine in DNA + S-adenosyl-L-homocysteine + H(+)</text>
        <dbReference type="Rhea" id="RHEA:15197"/>
        <dbReference type="Rhea" id="RHEA-COMP:12418"/>
        <dbReference type="Rhea" id="RHEA-COMP:12419"/>
        <dbReference type="ChEBI" id="CHEBI:15378"/>
        <dbReference type="ChEBI" id="CHEBI:57856"/>
        <dbReference type="ChEBI" id="CHEBI:59789"/>
        <dbReference type="ChEBI" id="CHEBI:90615"/>
        <dbReference type="ChEBI" id="CHEBI:90616"/>
        <dbReference type="EC" id="2.1.1.72"/>
    </reaction>
</comment>
<dbReference type="AlphaFoldDB" id="A0A428HRB6"/>
<keyword evidence="6" id="KW-0680">Restriction system</keyword>
<sequence>MITSEEIKARLWNGANELRGSMDASRYKDYMLGLMFYKFLSDQTLKTFATTAGLSKEEDWFEEYKNAHQEYGTELEKMIQDILGYFVRPEHLYQAWVQDMNAGNFEVQKVTDSLNQFERSIAFTNDSDDFKGLFKSSTLDLTDTALGSNLNERNKNIQALIRLFEDLDMVTLQNGDVLGDAYEYLIGQFAMESGKKAGEFYTPHQVSEVMAQIVATNQKITSIYDPTVGSGSLLLTVKKHLSEELQKSLNYYGQEKNTATYNLTRMNLLLHGVRPEKMSIKNGDTLGQDWPEDPERPNEGVQFDAVVMNPPYSIKNWNRAGLKPSDPRFEIAGVLPPDSKGDFAFLLHGLYHLSTTGTMAIVLPHGVLFRGSAEGEIRKRLLEKNQIDAVIGLPSNLFTNTGIPVCIIILKKNRELNEPVLFIDASRNFIKVGKQNVLQEKDIAKIVDVYKNRVEEKGYSHLASRQELIQNEFNMNIPRYVTAIDEEIPHDVEAHLYGGIPENNIKSLVALHQVDPELLGQALTEKRPGYFELNQSIEEFSEAVLSSPVVTEETVQVIASIQEYLEEYWAKLHQLNSDISPRQLREEMLAAIKDRLSEFKQLSIYDGYQIIAEIWTNYLSHDVELIEQLGFYKAGRTREPNMVTKGKNKEKVQDGWNGVIIPNELIASEFYGDELADIEGLKSRVSEIDSELSELVENAKVEDSDEYNALFDTLKKNDEGEAQDSFESKLVKASLKEAEKGSVDYELLKKVDDLTKEKSTVNKAIKTKELEMKELVAERIVQLTDAEVDQVLYKKWFGSVLDKIEELVKSPLKAEIAVLEELNNRYSETLDSLDDEISKLEKELEAMMKELFPAEGERVPKCRFPGFEGEWEEKKLGEVSEIYDGTHQTPRYTTDGIMFLSVENIKTLKSNKYISEADFEKDFKISPQNGDVLMTRIGDIGTSNVVNTDSKLAFYVSLALIRSTQLDSNFLNTSISSINFQKELWSRTLHSSF</sequence>
<dbReference type="GO" id="GO:0009007">
    <property type="term" value="F:site-specific DNA-methyltransferase (adenine-specific) activity"/>
    <property type="evidence" value="ECO:0007669"/>
    <property type="project" value="UniProtKB-EC"/>
</dbReference>
<dbReference type="PROSITE" id="PS00092">
    <property type="entry name" value="N6_MTASE"/>
    <property type="match status" value="1"/>
</dbReference>
<comment type="caution">
    <text evidence="12">The sequence shown here is derived from an EMBL/GenBank/DDBJ whole genome shotgun (WGS) entry which is preliminary data.</text>
</comment>
<evidence type="ECO:0000256" key="1">
    <source>
        <dbReference type="ARBA" id="ARBA00006594"/>
    </source>
</evidence>
<dbReference type="InterPro" id="IPR022749">
    <property type="entry name" value="D12N6_MeTrfase_N"/>
</dbReference>
<dbReference type="InterPro" id="IPR044946">
    <property type="entry name" value="Restrct_endonuc_typeI_TRD_sf"/>
</dbReference>
<dbReference type="Pfam" id="PF02384">
    <property type="entry name" value="N6_Mtase"/>
    <property type="match status" value="1"/>
</dbReference>
<feature type="coiled-coil region" evidence="9">
    <location>
        <begin position="816"/>
        <end position="850"/>
    </location>
</feature>
<gene>
    <name evidence="12" type="ORF">D8786_04200</name>
</gene>
<keyword evidence="7" id="KW-0238">DNA-binding</keyword>
<name>A0A428HRB6_STRMT</name>
<dbReference type="PRINTS" id="PR00507">
    <property type="entry name" value="N12N6MTFRASE"/>
</dbReference>
<dbReference type="RefSeq" id="WP_125851847.1">
    <property type="nucleotide sequence ID" value="NZ_RJPY01000004.1"/>
</dbReference>
<keyword evidence="5" id="KW-0949">S-adenosyl-L-methionine</keyword>
<dbReference type="PANTHER" id="PTHR42933:SF1">
    <property type="entry name" value="SITE-SPECIFIC DNA-METHYLTRANSFERASE (ADENINE-SPECIFIC)"/>
    <property type="match status" value="1"/>
</dbReference>
<dbReference type="InterPro" id="IPR029063">
    <property type="entry name" value="SAM-dependent_MTases_sf"/>
</dbReference>
<feature type="domain" description="N6 adenine-specific DNA methyltransferase N-terminal" evidence="11">
    <location>
        <begin position="7"/>
        <end position="164"/>
    </location>
</feature>
<dbReference type="SUPFAM" id="SSF53335">
    <property type="entry name" value="S-adenosyl-L-methionine-dependent methyltransferases"/>
    <property type="match status" value="1"/>
</dbReference>
<evidence type="ECO:0000256" key="4">
    <source>
        <dbReference type="ARBA" id="ARBA00022679"/>
    </source>
</evidence>
<evidence type="ECO:0000313" key="12">
    <source>
        <dbReference type="EMBL" id="RSJ98402.1"/>
    </source>
</evidence>
<dbReference type="InterPro" id="IPR004546">
    <property type="entry name" value="Restrct_endonuc_T1M"/>
</dbReference>
<reference evidence="12 13" key="1">
    <citation type="submission" date="2018-11" db="EMBL/GenBank/DDBJ databases">
        <title>Species Designations Belie Phenotypic and Genotypic Heterogeneity in Oral Streptococci.</title>
        <authorList>
            <person name="Velsko I."/>
        </authorList>
    </citation>
    <scope>NUCLEOTIDE SEQUENCE [LARGE SCALE GENOMIC DNA]</scope>
    <source>
        <strain evidence="12 13">BCC08</strain>
    </source>
</reference>